<dbReference type="CDD" id="cd01454">
    <property type="entry name" value="vWA_norD_type"/>
    <property type="match status" value="1"/>
</dbReference>
<sequence length="614" mass="68601">MSVEFMSVRGHEPAVAEACVRDGCAAVLLDDVRYRLQLYLIALWGRDFAIEPLSDDATSPLTQRPCLRGDTIHLPSRIEAGEEVSAMAHYRAAAVHAAAHAIYSHAFDAQDLKPRQRLLVELIEDARVEYLAIQRFPRLRYLWASLLPPKPSTAMPFPALIWQLSKALLAPEAAYRGDFWIDKGVGLFLERRACMEDPTISREIGLRLAHDLGQMRLAMDEGGTLPLLASYRDDNRHLWLQVRETLSEDAQNAAECMPASRPEAFLEEATEGRRLAFSEIALTGEGGDVGYRVEVTSDDASLSFYQSTAPCPEPNRMRYPEWFEDLGFERQNWCTVREQSAPTSDTVEAERALGERQVLLRRLRNVIGALRMRRIVRLRAQESGDDLDLDAAIRVLAEWRTGRVPDAYVYQRRRIQNDSSLNTSLLLDLSESVNTPVSAVGRRVLDLAREAVLLLGQTVDGLGHPLAVAGFRSNGRHEIDYLRVKGFDEDFDAEARGRLYGLTGGGSTRMGAAIRHATASLAAETGSHRLLLVVTDGVPADIDVFNPDHLVSDARHAVMQARRQGVQVFCVSLDPRADVYVSRIFGLAHYLVLDQVEYLPERLTRLFLKFASTA</sequence>
<proteinExistence type="predicted"/>
<dbReference type="PROSITE" id="PS50234">
    <property type="entry name" value="VWFA"/>
    <property type="match status" value="1"/>
</dbReference>
<protein>
    <recommendedName>
        <fullName evidence="1">VWFA domain-containing protein</fullName>
    </recommendedName>
</protein>
<evidence type="ECO:0000313" key="2">
    <source>
        <dbReference type="EMBL" id="AOU97361.1"/>
    </source>
</evidence>
<dbReference type="Gene3D" id="3.40.50.410">
    <property type="entry name" value="von Willebrand factor, type A domain"/>
    <property type="match status" value="1"/>
</dbReference>
<dbReference type="InterPro" id="IPR051928">
    <property type="entry name" value="NorD/CobT"/>
</dbReference>
<dbReference type="InterPro" id="IPR036465">
    <property type="entry name" value="vWFA_dom_sf"/>
</dbReference>
<gene>
    <name evidence="2" type="ORF">BI364_04575</name>
</gene>
<name>A0A1D8ILQ3_9GAMM</name>
<keyword evidence="3" id="KW-1185">Reference proteome</keyword>
<evidence type="ECO:0000259" key="1">
    <source>
        <dbReference type="PROSITE" id="PS50234"/>
    </source>
</evidence>
<evidence type="ECO:0000313" key="3">
    <source>
        <dbReference type="Proteomes" id="UP000095401"/>
    </source>
</evidence>
<dbReference type="EMBL" id="CP017415">
    <property type="protein sequence ID" value="AOU97361.1"/>
    <property type="molecule type" value="Genomic_DNA"/>
</dbReference>
<dbReference type="PANTHER" id="PTHR41248">
    <property type="entry name" value="NORD PROTEIN"/>
    <property type="match status" value="1"/>
</dbReference>
<dbReference type="KEGG" id="aprs:BI364_04575"/>
<feature type="domain" description="VWFA" evidence="1">
    <location>
        <begin position="422"/>
        <end position="606"/>
    </location>
</feature>
<dbReference type="AlphaFoldDB" id="A0A1D8ILQ3"/>
<reference evidence="3" key="1">
    <citation type="submission" date="2016-09" db="EMBL/GenBank/DDBJ databases">
        <title>Acidihalobacter prosperus F5.</title>
        <authorList>
            <person name="Khaleque H.N."/>
            <person name="Ramsay J.P."/>
            <person name="Kaksonen A.H."/>
            <person name="Boxall N.J."/>
            <person name="Watkin E.L.J."/>
        </authorList>
    </citation>
    <scope>NUCLEOTIDE SEQUENCE [LARGE SCALE GENOMIC DNA]</scope>
    <source>
        <strain evidence="3">F5</strain>
    </source>
</reference>
<dbReference type="Pfam" id="PF00092">
    <property type="entry name" value="VWA"/>
    <property type="match status" value="1"/>
</dbReference>
<dbReference type="SMART" id="SM00327">
    <property type="entry name" value="VWA"/>
    <property type="match status" value="1"/>
</dbReference>
<organism evidence="2 3">
    <name type="scientific">Acidihalobacter yilgarnensis</name>
    <dbReference type="NCBI Taxonomy" id="2819280"/>
    <lineage>
        <taxon>Bacteria</taxon>
        <taxon>Pseudomonadati</taxon>
        <taxon>Pseudomonadota</taxon>
        <taxon>Gammaproteobacteria</taxon>
        <taxon>Chromatiales</taxon>
        <taxon>Ectothiorhodospiraceae</taxon>
        <taxon>Acidihalobacter</taxon>
    </lineage>
</organism>
<dbReference type="SUPFAM" id="SSF53300">
    <property type="entry name" value="vWA-like"/>
    <property type="match status" value="1"/>
</dbReference>
<dbReference type="Proteomes" id="UP000095401">
    <property type="component" value="Chromosome"/>
</dbReference>
<dbReference type="InterPro" id="IPR002035">
    <property type="entry name" value="VWF_A"/>
</dbReference>
<accession>A0A1D8ILQ3</accession>
<dbReference type="PANTHER" id="PTHR41248:SF1">
    <property type="entry name" value="NORD PROTEIN"/>
    <property type="match status" value="1"/>
</dbReference>